<evidence type="ECO:0000256" key="3">
    <source>
        <dbReference type="ARBA" id="ARBA00023315"/>
    </source>
</evidence>
<sequence>MNACDGFTFTYLGYDGADLTESDYRETWQLQRDVHARVVAGEIGPQVLFVQHTPVYTAGKRTEPHERPQDGTPVVDVDRGGKITYHGPGQLVGYPIVTLTRKYGPLEYVRRLEQAVIDTLAGEFGVPGIRVEGRTGVWLPADGVRPERKICAIGVRVAKMTTMHGFALNVAATSTGLFGSIIPCGIADAGVTSIEDETGAAPPRLVDVARAIEPQLERQLSFALTSGPERALV</sequence>
<keyword evidence="5" id="KW-0963">Cytoplasm</keyword>
<proteinExistence type="inferred from homology"/>
<evidence type="ECO:0000256" key="5">
    <source>
        <dbReference type="HAMAP-Rule" id="MF_00013"/>
    </source>
</evidence>
<feature type="binding site" evidence="5 8">
    <location>
        <begin position="152"/>
        <end position="154"/>
    </location>
    <ligand>
        <name>substrate</name>
    </ligand>
</feature>
<dbReference type="InterPro" id="IPR004143">
    <property type="entry name" value="BPL_LPL_catalytic"/>
</dbReference>
<evidence type="ECO:0000259" key="10">
    <source>
        <dbReference type="PROSITE" id="PS51733"/>
    </source>
</evidence>
<comment type="pathway">
    <text evidence="1 5 6">Protein modification; protein lipoylation via endogenous pathway; protein N(6)-(lipoyl)lysine from octanoyl-[acyl-carrier-protein]: step 1/2.</text>
</comment>
<dbReference type="InterPro" id="IPR045864">
    <property type="entry name" value="aa-tRNA-synth_II/BPL/LPL"/>
</dbReference>
<dbReference type="PANTHER" id="PTHR10993">
    <property type="entry name" value="OCTANOYLTRANSFERASE"/>
    <property type="match status" value="1"/>
</dbReference>
<comment type="miscellaneous">
    <text evidence="5">In the reaction, the free carboxyl group of octanoic acid is attached via an amide linkage to the epsilon-amino group of a specific lysine residue of lipoyl domains of lipoate-dependent enzymes.</text>
</comment>
<name>A0A6G7YAY1_9ACTN</name>
<keyword evidence="3 5" id="KW-0012">Acyltransferase</keyword>
<feature type="binding site" evidence="5 8">
    <location>
        <begin position="165"/>
        <end position="167"/>
    </location>
    <ligand>
        <name>substrate</name>
    </ligand>
</feature>
<comment type="subcellular location">
    <subcellularLocation>
        <location evidence="5">Cytoplasm</location>
    </subcellularLocation>
</comment>
<evidence type="ECO:0000256" key="9">
    <source>
        <dbReference type="PIRSR" id="PIRSR016262-3"/>
    </source>
</evidence>
<feature type="binding site" evidence="5 8">
    <location>
        <begin position="79"/>
        <end position="86"/>
    </location>
    <ligand>
        <name>substrate</name>
    </ligand>
</feature>
<evidence type="ECO:0000256" key="1">
    <source>
        <dbReference type="ARBA" id="ARBA00004821"/>
    </source>
</evidence>
<dbReference type="InterPro" id="IPR000544">
    <property type="entry name" value="Octanoyltransferase"/>
</dbReference>
<accession>A0A6G7YAY1</accession>
<dbReference type="GO" id="GO:0033819">
    <property type="term" value="F:lipoyl(octanoyl) transferase activity"/>
    <property type="evidence" value="ECO:0007669"/>
    <property type="project" value="UniProtKB-EC"/>
</dbReference>
<evidence type="ECO:0000313" key="11">
    <source>
        <dbReference type="EMBL" id="QIK73953.1"/>
    </source>
</evidence>
<dbReference type="AlphaFoldDB" id="A0A6G7YAY1"/>
<dbReference type="NCBIfam" id="NF010925">
    <property type="entry name" value="PRK14345.1"/>
    <property type="match status" value="1"/>
</dbReference>
<dbReference type="CDD" id="cd16444">
    <property type="entry name" value="LipB"/>
    <property type="match status" value="1"/>
</dbReference>
<dbReference type="EMBL" id="CP049865">
    <property type="protein sequence ID" value="QIK73953.1"/>
    <property type="molecule type" value="Genomic_DNA"/>
</dbReference>
<comment type="function">
    <text evidence="4 5 6">Catalyzes the transfer of endogenously produced octanoic acid from octanoyl-acyl-carrier-protein onto the lipoyl domains of lipoate-dependent enzymes. Lipoyl-ACP can also act as a substrate although octanoyl-ACP is likely to be the physiological substrate.</text>
</comment>
<dbReference type="Pfam" id="PF21948">
    <property type="entry name" value="LplA-B_cat"/>
    <property type="match status" value="1"/>
</dbReference>
<dbReference type="UniPathway" id="UPA00538">
    <property type="reaction ID" value="UER00592"/>
</dbReference>
<dbReference type="PIRSF" id="PIRSF016262">
    <property type="entry name" value="LPLase"/>
    <property type="match status" value="1"/>
</dbReference>
<comment type="catalytic activity">
    <reaction evidence="5 6">
        <text>octanoyl-[ACP] + L-lysyl-[protein] = N(6)-octanoyl-L-lysyl-[protein] + holo-[ACP] + H(+)</text>
        <dbReference type="Rhea" id="RHEA:17665"/>
        <dbReference type="Rhea" id="RHEA-COMP:9636"/>
        <dbReference type="Rhea" id="RHEA-COMP:9685"/>
        <dbReference type="Rhea" id="RHEA-COMP:9752"/>
        <dbReference type="Rhea" id="RHEA-COMP:9928"/>
        <dbReference type="ChEBI" id="CHEBI:15378"/>
        <dbReference type="ChEBI" id="CHEBI:29969"/>
        <dbReference type="ChEBI" id="CHEBI:64479"/>
        <dbReference type="ChEBI" id="CHEBI:78463"/>
        <dbReference type="ChEBI" id="CHEBI:78809"/>
        <dbReference type="EC" id="2.3.1.181"/>
    </reaction>
</comment>
<dbReference type="PROSITE" id="PS51733">
    <property type="entry name" value="BPL_LPL_CATALYTIC"/>
    <property type="match status" value="1"/>
</dbReference>
<feature type="active site" description="Acyl-thioester intermediate" evidence="5 7">
    <location>
        <position position="184"/>
    </location>
</feature>
<evidence type="ECO:0000256" key="8">
    <source>
        <dbReference type="PIRSR" id="PIRSR016262-2"/>
    </source>
</evidence>
<dbReference type="EC" id="2.3.1.181" evidence="5 6"/>
<keyword evidence="2 5" id="KW-0808">Transferase</keyword>
<dbReference type="PANTHER" id="PTHR10993:SF7">
    <property type="entry name" value="LIPOYLTRANSFERASE 2, MITOCHONDRIAL-RELATED"/>
    <property type="match status" value="1"/>
</dbReference>
<dbReference type="Proteomes" id="UP000501058">
    <property type="component" value="Chromosome"/>
</dbReference>
<dbReference type="GO" id="GO:0005737">
    <property type="term" value="C:cytoplasm"/>
    <property type="evidence" value="ECO:0007669"/>
    <property type="project" value="UniProtKB-SubCell"/>
</dbReference>
<dbReference type="NCBIfam" id="TIGR00214">
    <property type="entry name" value="lipB"/>
    <property type="match status" value="1"/>
</dbReference>
<reference evidence="11 12" key="1">
    <citation type="submission" date="2020-03" db="EMBL/GenBank/DDBJ databases">
        <title>Propioniciclava sp. nov., isolated from Hydrophilus acuminatus.</title>
        <authorList>
            <person name="Hyun D.-W."/>
            <person name="Bae J.-W."/>
        </authorList>
    </citation>
    <scope>NUCLEOTIDE SEQUENCE [LARGE SCALE GENOMIC DNA]</scope>
    <source>
        <strain evidence="11 12">HDW11</strain>
    </source>
</reference>
<evidence type="ECO:0000256" key="4">
    <source>
        <dbReference type="ARBA" id="ARBA00024732"/>
    </source>
</evidence>
<dbReference type="Gene3D" id="3.30.930.10">
    <property type="entry name" value="Bira Bifunctional Protein, Domain 2"/>
    <property type="match status" value="1"/>
</dbReference>
<dbReference type="SUPFAM" id="SSF55681">
    <property type="entry name" value="Class II aaRS and biotin synthetases"/>
    <property type="match status" value="1"/>
</dbReference>
<evidence type="ECO:0000256" key="7">
    <source>
        <dbReference type="PIRSR" id="PIRSR016262-1"/>
    </source>
</evidence>
<dbReference type="KEGG" id="prv:G7070_12300"/>
<dbReference type="PROSITE" id="PS01313">
    <property type="entry name" value="LIPB"/>
    <property type="match status" value="1"/>
</dbReference>
<feature type="site" description="Lowers pKa of active site Cys" evidence="5 9">
    <location>
        <position position="149"/>
    </location>
</feature>
<comment type="similarity">
    <text evidence="5 6">Belongs to the LipB family.</text>
</comment>
<protein>
    <recommendedName>
        <fullName evidence="5 6">Octanoyltransferase</fullName>
        <ecNumber evidence="5 6">2.3.1.181</ecNumber>
    </recommendedName>
    <alternativeName>
        <fullName evidence="5">Lipoate-protein ligase B</fullName>
    </alternativeName>
    <alternativeName>
        <fullName evidence="5">Lipoyl/octanoyl transferase</fullName>
    </alternativeName>
    <alternativeName>
        <fullName evidence="5">Octanoyl-[acyl-carrier-protein]-protein N-octanoyltransferase</fullName>
    </alternativeName>
</protein>
<gene>
    <name evidence="5 11" type="primary">lipB</name>
    <name evidence="11" type="ORF">G7070_12300</name>
</gene>
<organism evidence="11 12">
    <name type="scientific">Propioniciclava coleopterorum</name>
    <dbReference type="NCBI Taxonomy" id="2714937"/>
    <lineage>
        <taxon>Bacteria</taxon>
        <taxon>Bacillati</taxon>
        <taxon>Actinomycetota</taxon>
        <taxon>Actinomycetes</taxon>
        <taxon>Propionibacteriales</taxon>
        <taxon>Propionibacteriaceae</taxon>
        <taxon>Propioniciclava</taxon>
    </lineage>
</organism>
<evidence type="ECO:0000313" key="12">
    <source>
        <dbReference type="Proteomes" id="UP000501058"/>
    </source>
</evidence>
<dbReference type="GO" id="GO:0009249">
    <property type="term" value="P:protein lipoylation"/>
    <property type="evidence" value="ECO:0007669"/>
    <property type="project" value="InterPro"/>
</dbReference>
<dbReference type="InterPro" id="IPR020605">
    <property type="entry name" value="Octanoyltransferase_CS"/>
</dbReference>
<keyword evidence="12" id="KW-1185">Reference proteome</keyword>
<evidence type="ECO:0000256" key="2">
    <source>
        <dbReference type="ARBA" id="ARBA00022679"/>
    </source>
</evidence>
<evidence type="ECO:0000256" key="6">
    <source>
        <dbReference type="PIRNR" id="PIRNR016262"/>
    </source>
</evidence>
<dbReference type="HAMAP" id="MF_00013">
    <property type="entry name" value="LipB"/>
    <property type="match status" value="1"/>
</dbReference>
<feature type="domain" description="BPL/LPL catalytic" evidence="10">
    <location>
        <begin position="41"/>
        <end position="224"/>
    </location>
</feature>